<keyword evidence="1" id="KW-1133">Transmembrane helix</keyword>
<comment type="caution">
    <text evidence="3">The sequence shown here is derived from an EMBL/GenBank/DDBJ whole genome shotgun (WGS) entry which is preliminary data.</text>
</comment>
<dbReference type="EMBL" id="JADCNM010000003">
    <property type="protein sequence ID" value="KAG0490198.1"/>
    <property type="molecule type" value="Genomic_DNA"/>
</dbReference>
<sequence>MASSWILSFLAFAVLAGTASARPGVQFHPFKTCFVTYTFTSSETFDVPQIFGPRDGKPPYSSVSTDGYIAAYRFFSSFRLLPSSSVSQIPISNFRPIVFNRPRLDPAVGMVRAEQSFGIRSLQERAKDIIVVVAGLLFGVGCGALTGAIMYLAWSLFSNQCEIYRSRDGEDEVEEKTPKKMGYVKIEMQNNVAQFNYTTKRQRNAPAY</sequence>
<dbReference type="AlphaFoldDB" id="A0A835RGU6"/>
<keyword evidence="1" id="KW-0812">Transmembrane</keyword>
<feature type="transmembrane region" description="Helical" evidence="1">
    <location>
        <begin position="129"/>
        <end position="157"/>
    </location>
</feature>
<evidence type="ECO:0000313" key="4">
    <source>
        <dbReference type="Proteomes" id="UP000639772"/>
    </source>
</evidence>
<dbReference type="OrthoDB" id="769005at2759"/>
<evidence type="ECO:0000256" key="1">
    <source>
        <dbReference type="SAM" id="Phobius"/>
    </source>
</evidence>
<feature type="signal peptide" evidence="2">
    <location>
        <begin position="1"/>
        <end position="21"/>
    </location>
</feature>
<keyword evidence="1" id="KW-0472">Membrane</keyword>
<proteinExistence type="predicted"/>
<dbReference type="PANTHER" id="PTHR35107:SF2">
    <property type="entry name" value="EXPRESSED PROTEIN"/>
    <property type="match status" value="1"/>
</dbReference>
<feature type="chain" id="PRO_5032824214" evidence="2">
    <location>
        <begin position="22"/>
        <end position="208"/>
    </location>
</feature>
<reference evidence="3 4" key="1">
    <citation type="journal article" date="2020" name="Nat. Food">
        <title>A phased Vanilla planifolia genome enables genetic improvement of flavour and production.</title>
        <authorList>
            <person name="Hasing T."/>
            <person name="Tang H."/>
            <person name="Brym M."/>
            <person name="Khazi F."/>
            <person name="Huang T."/>
            <person name="Chambers A.H."/>
        </authorList>
    </citation>
    <scope>NUCLEOTIDE SEQUENCE [LARGE SCALE GENOMIC DNA]</scope>
    <source>
        <tissue evidence="3">Leaf</tissue>
    </source>
</reference>
<keyword evidence="2" id="KW-0732">Signal</keyword>
<evidence type="ECO:0000256" key="2">
    <source>
        <dbReference type="SAM" id="SignalP"/>
    </source>
</evidence>
<protein>
    <submittedName>
        <fullName evidence="3">Uncharacterized protein</fullName>
    </submittedName>
</protein>
<accession>A0A835RGU6</accession>
<name>A0A835RGU6_VANPL</name>
<evidence type="ECO:0000313" key="3">
    <source>
        <dbReference type="EMBL" id="KAG0490198.1"/>
    </source>
</evidence>
<gene>
    <name evidence="3" type="ORF">HPP92_007061</name>
</gene>
<dbReference type="Proteomes" id="UP000639772">
    <property type="component" value="Chromosome 3"/>
</dbReference>
<dbReference type="PANTHER" id="PTHR35107">
    <property type="entry name" value="EXPRESSED PROTEIN"/>
    <property type="match status" value="1"/>
</dbReference>
<organism evidence="3 4">
    <name type="scientific">Vanilla planifolia</name>
    <name type="common">Vanilla</name>
    <dbReference type="NCBI Taxonomy" id="51239"/>
    <lineage>
        <taxon>Eukaryota</taxon>
        <taxon>Viridiplantae</taxon>
        <taxon>Streptophyta</taxon>
        <taxon>Embryophyta</taxon>
        <taxon>Tracheophyta</taxon>
        <taxon>Spermatophyta</taxon>
        <taxon>Magnoliopsida</taxon>
        <taxon>Liliopsida</taxon>
        <taxon>Asparagales</taxon>
        <taxon>Orchidaceae</taxon>
        <taxon>Vanilloideae</taxon>
        <taxon>Vanilleae</taxon>
        <taxon>Vanilla</taxon>
    </lineage>
</organism>